<gene>
    <name evidence="1" type="ORF">CPAG_06629</name>
</gene>
<dbReference type="VEuPathDB" id="FungiDB:CPAG_06629"/>
<name>A0A0J6FBB2_COCPO</name>
<evidence type="ECO:0000313" key="2">
    <source>
        <dbReference type="Proteomes" id="UP000054567"/>
    </source>
</evidence>
<reference evidence="2" key="2">
    <citation type="journal article" date="2009" name="Genome Res.">
        <title>Comparative genomic analyses of the human fungal pathogens Coccidioides and their relatives.</title>
        <authorList>
            <person name="Sharpton T.J."/>
            <person name="Stajich J.E."/>
            <person name="Rounsley S.D."/>
            <person name="Gardner M.J."/>
            <person name="Wortman J.R."/>
            <person name="Jordar V.S."/>
            <person name="Maiti R."/>
            <person name="Kodira C.D."/>
            <person name="Neafsey D.E."/>
            <person name="Zeng Q."/>
            <person name="Hung C.-Y."/>
            <person name="McMahan C."/>
            <person name="Muszewska A."/>
            <person name="Grynberg M."/>
            <person name="Mandel M.A."/>
            <person name="Kellner E.M."/>
            <person name="Barker B.M."/>
            <person name="Galgiani J.N."/>
            <person name="Orbach M.J."/>
            <person name="Kirkland T.N."/>
            <person name="Cole G.T."/>
            <person name="Henn M.R."/>
            <person name="Birren B.W."/>
            <person name="Taylor J.W."/>
        </authorList>
    </citation>
    <scope>NUCLEOTIDE SEQUENCE [LARGE SCALE GENOMIC DNA]</scope>
    <source>
        <strain evidence="2">RMSCC 3488</strain>
    </source>
</reference>
<reference evidence="2" key="3">
    <citation type="journal article" date="2010" name="Genome Res.">
        <title>Population genomic sequencing of Coccidioides fungi reveals recent hybridization and transposon control.</title>
        <authorList>
            <person name="Neafsey D.E."/>
            <person name="Barker B.M."/>
            <person name="Sharpton T.J."/>
            <person name="Stajich J.E."/>
            <person name="Park D.J."/>
            <person name="Whiston E."/>
            <person name="Hung C.-Y."/>
            <person name="McMahan C."/>
            <person name="White J."/>
            <person name="Sykes S."/>
            <person name="Heiman D."/>
            <person name="Young S."/>
            <person name="Zeng Q."/>
            <person name="Abouelleil A."/>
            <person name="Aftuck L."/>
            <person name="Bessette D."/>
            <person name="Brown A."/>
            <person name="FitzGerald M."/>
            <person name="Lui A."/>
            <person name="Macdonald J.P."/>
            <person name="Priest M."/>
            <person name="Orbach M.J."/>
            <person name="Galgiani J.N."/>
            <person name="Kirkland T.N."/>
            <person name="Cole G.T."/>
            <person name="Birren B.W."/>
            <person name="Henn M.R."/>
            <person name="Taylor J.W."/>
            <person name="Rounsley S.D."/>
        </authorList>
    </citation>
    <scope>NUCLEOTIDE SEQUENCE [LARGE SCALE GENOMIC DNA]</scope>
    <source>
        <strain evidence="2">RMSCC 3488</strain>
    </source>
</reference>
<dbReference type="AlphaFoldDB" id="A0A0J6FBB2"/>
<protein>
    <submittedName>
        <fullName evidence="1">Uncharacterized protein</fullName>
    </submittedName>
</protein>
<accession>A0A0J6FBB2</accession>
<evidence type="ECO:0000313" key="1">
    <source>
        <dbReference type="EMBL" id="KMM70316.1"/>
    </source>
</evidence>
<proteinExistence type="predicted"/>
<dbReference type="Proteomes" id="UP000054567">
    <property type="component" value="Unassembled WGS sequence"/>
</dbReference>
<reference evidence="1 2" key="1">
    <citation type="submission" date="2007-06" db="EMBL/GenBank/DDBJ databases">
        <title>The Genome Sequence of Coccidioides posadasii RMSCC_3488.</title>
        <authorList>
            <consortium name="Coccidioides Genome Resources Consortium"/>
            <consortium name="The Broad Institute Genome Sequencing Platform"/>
            <person name="Henn M.R."/>
            <person name="Sykes S."/>
            <person name="Young S."/>
            <person name="Jaffe D."/>
            <person name="Berlin A."/>
            <person name="Alvarez P."/>
            <person name="Butler J."/>
            <person name="Gnerre S."/>
            <person name="Grabherr M."/>
            <person name="Mauceli E."/>
            <person name="Brockman W."/>
            <person name="Kodira C."/>
            <person name="Alvarado L."/>
            <person name="Zeng Q."/>
            <person name="Crawford M."/>
            <person name="Antoine C."/>
            <person name="Devon K."/>
            <person name="Galgiani J."/>
            <person name="Orsborn K."/>
            <person name="Lewis M.L."/>
            <person name="Nusbaum C."/>
            <person name="Galagan J."/>
            <person name="Birren B."/>
        </authorList>
    </citation>
    <scope>NUCLEOTIDE SEQUENCE [LARGE SCALE GENOMIC DNA]</scope>
    <source>
        <strain evidence="1 2">RMSCC 3488</strain>
    </source>
</reference>
<dbReference type="EMBL" id="DS268112">
    <property type="protein sequence ID" value="KMM70316.1"/>
    <property type="molecule type" value="Genomic_DNA"/>
</dbReference>
<organism evidence="1 2">
    <name type="scientific">Coccidioides posadasii RMSCC 3488</name>
    <dbReference type="NCBI Taxonomy" id="454284"/>
    <lineage>
        <taxon>Eukaryota</taxon>
        <taxon>Fungi</taxon>
        <taxon>Dikarya</taxon>
        <taxon>Ascomycota</taxon>
        <taxon>Pezizomycotina</taxon>
        <taxon>Eurotiomycetes</taxon>
        <taxon>Eurotiomycetidae</taxon>
        <taxon>Onygenales</taxon>
        <taxon>Onygenaceae</taxon>
        <taxon>Coccidioides</taxon>
    </lineage>
</organism>
<sequence>MGCLSVLFHRPNNLLDRLRHLIMAPSIDVPASRYSLLTIRHSRKVPEYTTMSPGSGAASLWHSVGSQENSMGLSTQYPDGYNGDCVTTRRGSINRARFSDWRRDAPQDDRR</sequence>